<sequence>MRFALAQYGAAAAAPPAPVSNYVLFGGGSSEFTLRTPGGLPSCPSNTWYFNDPATYDSISSCTSKSSTQISVNVFRCAQYSATATKGVVGCAKCYYAWNYAAGNPKQVQPWASAIEAKAARVSALEGYFVPQTIRDKGSMQSCFLTNDPSLASLCDSIDRSAIDPRGSQSWCVKQGVKTPFGYPLQDNDGCSKYAKYQGKIYCYKWG</sequence>
<dbReference type="Proteomes" id="UP000332933">
    <property type="component" value="Unassembled WGS sequence"/>
</dbReference>
<accession>A0A485KUY9</accession>
<keyword evidence="3" id="KW-1185">Reference proteome</keyword>
<dbReference type="EMBL" id="VJMH01005344">
    <property type="protein sequence ID" value="KAF0697102.1"/>
    <property type="molecule type" value="Genomic_DNA"/>
</dbReference>
<name>A0A485KUY9_9STRA</name>
<reference evidence="2 3" key="1">
    <citation type="submission" date="2019-03" db="EMBL/GenBank/DDBJ databases">
        <authorList>
            <person name="Gaulin E."/>
            <person name="Dumas B."/>
        </authorList>
    </citation>
    <scope>NUCLEOTIDE SEQUENCE [LARGE SCALE GENOMIC DNA]</scope>
    <source>
        <strain evidence="2">CBS 568.67</strain>
    </source>
</reference>
<reference evidence="1" key="2">
    <citation type="submission" date="2019-06" db="EMBL/GenBank/DDBJ databases">
        <title>Genomics analysis of Aphanomyces spp. identifies a new class of oomycete effector associated with host adaptation.</title>
        <authorList>
            <person name="Gaulin E."/>
        </authorList>
    </citation>
    <scope>NUCLEOTIDE SEQUENCE</scope>
    <source>
        <strain evidence="1">CBS 578.67</strain>
    </source>
</reference>
<dbReference type="AlphaFoldDB" id="A0A485KUY9"/>
<evidence type="ECO:0000313" key="1">
    <source>
        <dbReference type="EMBL" id="KAF0697102.1"/>
    </source>
</evidence>
<dbReference type="EMBL" id="CAADRA010005365">
    <property type="protein sequence ID" value="VFT89063.1"/>
    <property type="molecule type" value="Genomic_DNA"/>
</dbReference>
<protein>
    <submittedName>
        <fullName evidence="2">Aste57867_12209 protein</fullName>
    </submittedName>
</protein>
<organism evidence="2 3">
    <name type="scientific">Aphanomyces stellatus</name>
    <dbReference type="NCBI Taxonomy" id="120398"/>
    <lineage>
        <taxon>Eukaryota</taxon>
        <taxon>Sar</taxon>
        <taxon>Stramenopiles</taxon>
        <taxon>Oomycota</taxon>
        <taxon>Saprolegniomycetes</taxon>
        <taxon>Saprolegniales</taxon>
        <taxon>Verrucalvaceae</taxon>
        <taxon>Aphanomyces</taxon>
    </lineage>
</organism>
<evidence type="ECO:0000313" key="3">
    <source>
        <dbReference type="Proteomes" id="UP000332933"/>
    </source>
</evidence>
<gene>
    <name evidence="2" type="primary">Aste57867_12209</name>
    <name evidence="1" type="ORF">As57867_012164</name>
    <name evidence="2" type="ORF">ASTE57867_12209</name>
</gene>
<evidence type="ECO:0000313" key="2">
    <source>
        <dbReference type="EMBL" id="VFT89063.1"/>
    </source>
</evidence>
<dbReference type="OrthoDB" id="63674at2759"/>
<proteinExistence type="predicted"/>